<name>A0A0J9E9M5_9RHOB</name>
<dbReference type="NCBIfam" id="TIGR03417">
    <property type="entry name" value="chol_sulfatase"/>
    <property type="match status" value="1"/>
</dbReference>
<evidence type="ECO:0000259" key="4">
    <source>
        <dbReference type="Pfam" id="PF00884"/>
    </source>
</evidence>
<feature type="domain" description="Sulfatase N-terminal" evidence="4">
    <location>
        <begin position="22"/>
        <end position="363"/>
    </location>
</feature>
<dbReference type="Gene3D" id="3.40.720.10">
    <property type="entry name" value="Alkaline Phosphatase, subunit A"/>
    <property type="match status" value="1"/>
</dbReference>
<evidence type="ECO:0000313" key="7">
    <source>
        <dbReference type="Proteomes" id="UP000037178"/>
    </source>
</evidence>
<dbReference type="InterPro" id="IPR017850">
    <property type="entry name" value="Alkaline_phosphatase_core_sf"/>
</dbReference>
<dbReference type="PROSITE" id="PS00149">
    <property type="entry name" value="SULFATASE_2"/>
    <property type="match status" value="1"/>
</dbReference>
<dbReference type="InterPro" id="IPR017785">
    <property type="entry name" value="Choline-sulfatase"/>
</dbReference>
<evidence type="ECO:0000313" key="6">
    <source>
        <dbReference type="EMBL" id="KMW59497.1"/>
    </source>
</evidence>
<dbReference type="PANTHER" id="PTHR45953">
    <property type="entry name" value="IDURONATE 2-SULFATASE"/>
    <property type="match status" value="1"/>
</dbReference>
<dbReference type="GO" id="GO:0046872">
    <property type="term" value="F:metal ion binding"/>
    <property type="evidence" value="ECO:0007669"/>
    <property type="project" value="UniProtKB-KW"/>
</dbReference>
<organism evidence="6 7">
    <name type="scientific">Candidatus Rhodobacter oscarellae</name>
    <dbReference type="NCBI Taxonomy" id="1675527"/>
    <lineage>
        <taxon>Bacteria</taxon>
        <taxon>Pseudomonadati</taxon>
        <taxon>Pseudomonadota</taxon>
        <taxon>Alphaproteobacteria</taxon>
        <taxon>Rhodobacterales</taxon>
        <taxon>Rhodobacter group</taxon>
        <taxon>Rhodobacter</taxon>
    </lineage>
</organism>
<dbReference type="InterPro" id="IPR000917">
    <property type="entry name" value="Sulfatase_N"/>
</dbReference>
<comment type="caution">
    <text evidence="6">The sequence shown here is derived from an EMBL/GenBank/DDBJ whole genome shotgun (WGS) entry which is preliminary data.</text>
</comment>
<gene>
    <name evidence="6" type="ORF">AIOL_004479</name>
</gene>
<evidence type="ECO:0000256" key="1">
    <source>
        <dbReference type="ARBA" id="ARBA00008779"/>
    </source>
</evidence>
<dbReference type="GO" id="GO:0005737">
    <property type="term" value="C:cytoplasm"/>
    <property type="evidence" value="ECO:0007669"/>
    <property type="project" value="TreeGrafter"/>
</dbReference>
<evidence type="ECO:0000256" key="3">
    <source>
        <dbReference type="ARBA" id="ARBA00022801"/>
    </source>
</evidence>
<sequence length="523" mass="58292">MTHFCKLSTIFKTEIAFDMKKPNILFIMADQMSAKALPFYGHPVVKAPALSRLAAEGVVFENAYCNSPLCGPSRTSMMSGLLPSKVGGFDNAHDFSAAIPTLAHYLRLGGYRTCLSGKMHFTGPDQLHGYEERLTTDIYPSDFGWTPNWAEPEAKVTFQDMTNVLEAGPCLRSLQIDYDDEVATKACAWLYDRARDDSAQPVMLTVSFTSPHDPYVARPEFWDIYAEDEIDLPKVPPIPVDEMDPHSARIHGHYSIGDADVTDDVIRRARHGYYASIEYVDSKVAALMQVLEETDLARDMLVVFVSDHGDMMGERGLYYKKSFYEWSSRVPMIFWAGDRLTPGRCSETVSLLDLLPTFAQLAGTADQVLEADGASLLPCLSGGSLGHRTIPAEFLSEGVFEPAFMMVQDRLKLLYSESDPPILFDLGADPDELRNVAGDARYDAPLNALMAEARATWDVDALSARIIKDQNRRRLIDRSHKIGAPPVWDYQPFTDASKQYVRAGKWTTEVEALAHLPPHNGTE</sequence>
<dbReference type="EC" id="3.1.6.6" evidence="6"/>
<keyword evidence="2" id="KW-0479">Metal-binding</keyword>
<feature type="domain" description="Choline sulfatase enzyme C-terminal" evidence="5">
    <location>
        <begin position="466"/>
        <end position="512"/>
    </location>
</feature>
<dbReference type="FunFam" id="3.40.720.10:FF:000032">
    <property type="entry name" value="Choline sulfatase"/>
    <property type="match status" value="1"/>
</dbReference>
<dbReference type="CDD" id="cd16032">
    <property type="entry name" value="choline-sulfatase"/>
    <property type="match status" value="1"/>
</dbReference>
<dbReference type="Proteomes" id="UP000037178">
    <property type="component" value="Unassembled WGS sequence"/>
</dbReference>
<dbReference type="STRING" id="1675527.AIOL_004479"/>
<dbReference type="InterPro" id="IPR024607">
    <property type="entry name" value="Sulfatase_CS"/>
</dbReference>
<evidence type="ECO:0000259" key="5">
    <source>
        <dbReference type="Pfam" id="PF12411"/>
    </source>
</evidence>
<evidence type="ECO:0000256" key="2">
    <source>
        <dbReference type="ARBA" id="ARBA00022723"/>
    </source>
</evidence>
<dbReference type="GO" id="GO:0047753">
    <property type="term" value="F:choline-sulfatase activity"/>
    <property type="evidence" value="ECO:0007669"/>
    <property type="project" value="UniProtKB-EC"/>
</dbReference>
<dbReference type="PATRIC" id="fig|1675527.3.peg.4686"/>
<proteinExistence type="inferred from homology"/>
<keyword evidence="3 6" id="KW-0378">Hydrolase</keyword>
<dbReference type="PANTHER" id="PTHR45953:SF1">
    <property type="entry name" value="IDURONATE 2-SULFATASE"/>
    <property type="match status" value="1"/>
</dbReference>
<dbReference type="SUPFAM" id="SSF53649">
    <property type="entry name" value="Alkaline phosphatase-like"/>
    <property type="match status" value="1"/>
</dbReference>
<protein>
    <submittedName>
        <fullName evidence="6">Choline-sulfatase</fullName>
        <ecNumber evidence="6">3.1.6.6</ecNumber>
    </submittedName>
</protein>
<reference evidence="6 7" key="1">
    <citation type="submission" date="2015-06" db="EMBL/GenBank/DDBJ databases">
        <title>Draft genome sequence of an Alphaproteobacteria species associated to the Mediterranean sponge Oscarella lobularis.</title>
        <authorList>
            <person name="Jourda C."/>
            <person name="Santini S."/>
            <person name="Claverie J.-M."/>
        </authorList>
    </citation>
    <scope>NUCLEOTIDE SEQUENCE [LARGE SCALE GENOMIC DNA]</scope>
    <source>
        <strain evidence="6">IGS</strain>
    </source>
</reference>
<keyword evidence="7" id="KW-1185">Reference proteome</keyword>
<comment type="similarity">
    <text evidence="1">Belongs to the sulfatase family.</text>
</comment>
<dbReference type="AlphaFoldDB" id="A0A0J9E9M5"/>
<dbReference type="Pfam" id="PF12411">
    <property type="entry name" value="Choline_sulf_C"/>
    <property type="match status" value="1"/>
</dbReference>
<dbReference type="InterPro" id="IPR025863">
    <property type="entry name" value="Choline_sulf_C_dom"/>
</dbReference>
<dbReference type="EMBL" id="LFTY01000002">
    <property type="protein sequence ID" value="KMW59497.1"/>
    <property type="molecule type" value="Genomic_DNA"/>
</dbReference>
<dbReference type="Pfam" id="PF00884">
    <property type="entry name" value="Sulfatase"/>
    <property type="match status" value="1"/>
</dbReference>
<accession>A0A0J9E9M5</accession>